<dbReference type="PANTHER" id="PTHR48070:SF4">
    <property type="entry name" value="ESTERASE ALNB"/>
    <property type="match status" value="1"/>
</dbReference>
<dbReference type="Proteomes" id="UP001150941">
    <property type="component" value="Unassembled WGS sequence"/>
</dbReference>
<dbReference type="InterPro" id="IPR050593">
    <property type="entry name" value="LovG"/>
</dbReference>
<keyword evidence="4" id="KW-1185">Reference proteome</keyword>
<organism evidence="3 4">
    <name type="scientific">Penicillium chermesinum</name>
    <dbReference type="NCBI Taxonomy" id="63820"/>
    <lineage>
        <taxon>Eukaryota</taxon>
        <taxon>Fungi</taxon>
        <taxon>Dikarya</taxon>
        <taxon>Ascomycota</taxon>
        <taxon>Pezizomycotina</taxon>
        <taxon>Eurotiomycetes</taxon>
        <taxon>Eurotiomycetidae</taxon>
        <taxon>Eurotiales</taxon>
        <taxon>Aspergillaceae</taxon>
        <taxon>Penicillium</taxon>
    </lineage>
</organism>
<dbReference type="EMBL" id="JAPQKS010000002">
    <property type="protein sequence ID" value="KAJ5247055.1"/>
    <property type="molecule type" value="Genomic_DNA"/>
</dbReference>
<dbReference type="AlphaFoldDB" id="A0A9W9PHQ0"/>
<proteinExistence type="predicted"/>
<dbReference type="InterPro" id="IPR005645">
    <property type="entry name" value="FSH-like_dom"/>
</dbReference>
<sequence>MKYLCLHGAIGNIENISIQLSPLQKELETDNAASFVYINAPVPITPPEGFDEYFGVGPHYRWADDGGQAADSMISRVRTIPDGQNPEDVMRELKGDRDVVWNNYGQVMEYLDTAIANDPDIHGIIGYSEGAAMASTYILDEERRFNESGRPRRIKSAMFITGWPPMNPKDGILLADECDVMIDVPTLHVVGANDPFRHGAFALYNVCDPDSAIFFDTGKGHTIPRSGLVIQELADAVRALVKKGNGEEE</sequence>
<dbReference type="OrthoDB" id="414698at2759"/>
<evidence type="ECO:0000259" key="2">
    <source>
        <dbReference type="Pfam" id="PF03959"/>
    </source>
</evidence>
<reference evidence="3" key="2">
    <citation type="journal article" date="2023" name="IMA Fungus">
        <title>Comparative genomic study of the Penicillium genus elucidates a diverse pangenome and 15 lateral gene transfer events.</title>
        <authorList>
            <person name="Petersen C."/>
            <person name="Sorensen T."/>
            <person name="Nielsen M.R."/>
            <person name="Sondergaard T.E."/>
            <person name="Sorensen J.L."/>
            <person name="Fitzpatrick D.A."/>
            <person name="Frisvad J.C."/>
            <person name="Nielsen K.L."/>
        </authorList>
    </citation>
    <scope>NUCLEOTIDE SEQUENCE</scope>
    <source>
        <strain evidence="3">IBT 19713</strain>
    </source>
</reference>
<dbReference type="GO" id="GO:0005634">
    <property type="term" value="C:nucleus"/>
    <property type="evidence" value="ECO:0007669"/>
    <property type="project" value="TreeGrafter"/>
</dbReference>
<evidence type="ECO:0000313" key="3">
    <source>
        <dbReference type="EMBL" id="KAJ5247055.1"/>
    </source>
</evidence>
<dbReference type="GO" id="GO:0072330">
    <property type="term" value="P:monocarboxylic acid biosynthetic process"/>
    <property type="evidence" value="ECO:0007669"/>
    <property type="project" value="UniProtKB-ARBA"/>
</dbReference>
<gene>
    <name evidence="3" type="ORF">N7468_002038</name>
</gene>
<reference evidence="3" key="1">
    <citation type="submission" date="2022-11" db="EMBL/GenBank/DDBJ databases">
        <authorList>
            <person name="Petersen C."/>
        </authorList>
    </citation>
    <scope>NUCLEOTIDE SEQUENCE</scope>
    <source>
        <strain evidence="3">IBT 19713</strain>
    </source>
</reference>
<keyword evidence="1" id="KW-0378">Hydrolase</keyword>
<dbReference type="GO" id="GO:0017000">
    <property type="term" value="P:antibiotic biosynthetic process"/>
    <property type="evidence" value="ECO:0007669"/>
    <property type="project" value="UniProtKB-ARBA"/>
</dbReference>
<evidence type="ECO:0000313" key="4">
    <source>
        <dbReference type="Proteomes" id="UP001150941"/>
    </source>
</evidence>
<dbReference type="Pfam" id="PF03959">
    <property type="entry name" value="FSH1"/>
    <property type="match status" value="1"/>
</dbReference>
<dbReference type="InterPro" id="IPR029058">
    <property type="entry name" value="AB_hydrolase_fold"/>
</dbReference>
<dbReference type="GeneID" id="83198638"/>
<dbReference type="GO" id="GO:0005737">
    <property type="term" value="C:cytoplasm"/>
    <property type="evidence" value="ECO:0007669"/>
    <property type="project" value="TreeGrafter"/>
</dbReference>
<dbReference type="PANTHER" id="PTHR48070">
    <property type="entry name" value="ESTERASE OVCA2"/>
    <property type="match status" value="1"/>
</dbReference>
<dbReference type="GO" id="GO:0019748">
    <property type="term" value="P:secondary metabolic process"/>
    <property type="evidence" value="ECO:0007669"/>
    <property type="project" value="TreeGrafter"/>
</dbReference>
<feature type="domain" description="Serine hydrolase" evidence="2">
    <location>
        <begin position="2"/>
        <end position="227"/>
    </location>
</feature>
<dbReference type="RefSeq" id="XP_058334476.1">
    <property type="nucleotide sequence ID" value="XM_058471335.1"/>
</dbReference>
<dbReference type="SUPFAM" id="SSF53474">
    <property type="entry name" value="alpha/beta-Hydrolases"/>
    <property type="match status" value="1"/>
</dbReference>
<name>A0A9W9PHQ0_9EURO</name>
<dbReference type="Gene3D" id="3.40.50.1820">
    <property type="entry name" value="alpha/beta hydrolase"/>
    <property type="match status" value="1"/>
</dbReference>
<comment type="caution">
    <text evidence="3">The sequence shown here is derived from an EMBL/GenBank/DDBJ whole genome shotgun (WGS) entry which is preliminary data.</text>
</comment>
<evidence type="ECO:0000256" key="1">
    <source>
        <dbReference type="ARBA" id="ARBA00022801"/>
    </source>
</evidence>
<dbReference type="GO" id="GO:0016787">
    <property type="term" value="F:hydrolase activity"/>
    <property type="evidence" value="ECO:0007669"/>
    <property type="project" value="UniProtKB-KW"/>
</dbReference>
<protein>
    <submittedName>
        <fullName evidence="3">DUF341 family oxidoreductase</fullName>
    </submittedName>
</protein>
<accession>A0A9W9PHQ0</accession>